<reference evidence="1" key="1">
    <citation type="submission" date="2022-04" db="EMBL/GenBank/DDBJ databases">
        <title>Genome of the entomopathogenic fungus Entomophthora muscae.</title>
        <authorList>
            <person name="Elya C."/>
            <person name="Lovett B.R."/>
            <person name="Lee E."/>
            <person name="Macias A.M."/>
            <person name="Hajek A.E."/>
            <person name="De Bivort B.L."/>
            <person name="Kasson M.T."/>
            <person name="De Fine Licht H.H."/>
            <person name="Stajich J.E."/>
        </authorList>
    </citation>
    <scope>NUCLEOTIDE SEQUENCE</scope>
    <source>
        <strain evidence="1">Berkeley</strain>
    </source>
</reference>
<dbReference type="EMBL" id="QTSX02004616">
    <property type="protein sequence ID" value="KAJ9063855.1"/>
    <property type="molecule type" value="Genomic_DNA"/>
</dbReference>
<sequence length="212" mass="24093">MMSGSLANSCAFSNYMMDFFNDRFLPSHCPVTLSADLVWTGKNTFSDDIFAFAAKHTITEKKMLEKSKADMARSHVRKMKQGFIIHTPESISANIQCFSGEICVVEAVWTRNTGWTVSDTPTFVESVSSKGVFFHLESTRNTLRYQVTFFGNANISIWCQKLSWHTSYTIKAHTVLKKGYKSKSFRYKKTKLLSGNQSKPHVILGYVHRTDS</sequence>
<comment type="caution">
    <text evidence="1">The sequence shown here is derived from an EMBL/GenBank/DDBJ whole genome shotgun (WGS) entry which is preliminary data.</text>
</comment>
<accession>A0ACC2SNE8</accession>
<protein>
    <submittedName>
        <fullName evidence="1">Uncharacterized protein</fullName>
    </submittedName>
</protein>
<dbReference type="Proteomes" id="UP001165960">
    <property type="component" value="Unassembled WGS sequence"/>
</dbReference>
<gene>
    <name evidence="1" type="ORF">DSO57_1036582</name>
</gene>
<evidence type="ECO:0000313" key="2">
    <source>
        <dbReference type="Proteomes" id="UP001165960"/>
    </source>
</evidence>
<name>A0ACC2SNE8_9FUNG</name>
<keyword evidence="2" id="KW-1185">Reference proteome</keyword>
<organism evidence="1 2">
    <name type="scientific">Entomophthora muscae</name>
    <dbReference type="NCBI Taxonomy" id="34485"/>
    <lineage>
        <taxon>Eukaryota</taxon>
        <taxon>Fungi</taxon>
        <taxon>Fungi incertae sedis</taxon>
        <taxon>Zoopagomycota</taxon>
        <taxon>Entomophthoromycotina</taxon>
        <taxon>Entomophthoromycetes</taxon>
        <taxon>Entomophthorales</taxon>
        <taxon>Entomophthoraceae</taxon>
        <taxon>Entomophthora</taxon>
    </lineage>
</organism>
<proteinExistence type="predicted"/>
<evidence type="ECO:0000313" key="1">
    <source>
        <dbReference type="EMBL" id="KAJ9063855.1"/>
    </source>
</evidence>